<proteinExistence type="predicted"/>
<feature type="domain" description="Cupin type-2" evidence="1">
    <location>
        <begin position="47"/>
        <end position="102"/>
    </location>
</feature>
<gene>
    <name evidence="2" type="ORF">SAMN05660653_02122</name>
</gene>
<protein>
    <submittedName>
        <fullName evidence="2">Cupin 2 domain-containing protein</fullName>
    </submittedName>
</protein>
<dbReference type="CDD" id="cd06981">
    <property type="entry name" value="cupin_reut_a1446"/>
    <property type="match status" value="1"/>
</dbReference>
<accession>A0A1G6DFK1</accession>
<dbReference type="InterPro" id="IPR013096">
    <property type="entry name" value="Cupin_2"/>
</dbReference>
<reference evidence="2 3" key="1">
    <citation type="submission" date="2016-10" db="EMBL/GenBank/DDBJ databases">
        <authorList>
            <person name="de Groot N.N."/>
        </authorList>
    </citation>
    <scope>NUCLEOTIDE SEQUENCE [LARGE SCALE GENOMIC DNA]</scope>
    <source>
        <strain evidence="2 3">ASO4-2</strain>
    </source>
</reference>
<dbReference type="RefSeq" id="WP_092121215.1">
    <property type="nucleotide sequence ID" value="NZ_FMXO01000011.1"/>
</dbReference>
<organism evidence="2 3">
    <name type="scientific">Desulfonatronum thiosulfatophilum</name>
    <dbReference type="NCBI Taxonomy" id="617002"/>
    <lineage>
        <taxon>Bacteria</taxon>
        <taxon>Pseudomonadati</taxon>
        <taxon>Thermodesulfobacteriota</taxon>
        <taxon>Desulfovibrionia</taxon>
        <taxon>Desulfovibrionales</taxon>
        <taxon>Desulfonatronaceae</taxon>
        <taxon>Desulfonatronum</taxon>
    </lineage>
</organism>
<evidence type="ECO:0000313" key="2">
    <source>
        <dbReference type="EMBL" id="SDB43645.1"/>
    </source>
</evidence>
<dbReference type="Pfam" id="PF07883">
    <property type="entry name" value="Cupin_2"/>
    <property type="match status" value="1"/>
</dbReference>
<keyword evidence="3" id="KW-1185">Reference proteome</keyword>
<name>A0A1G6DFK1_9BACT</name>
<dbReference type="InterPro" id="IPR014710">
    <property type="entry name" value="RmlC-like_jellyroll"/>
</dbReference>
<dbReference type="SUPFAM" id="SSF51182">
    <property type="entry name" value="RmlC-like cupins"/>
    <property type="match status" value="1"/>
</dbReference>
<dbReference type="AlphaFoldDB" id="A0A1G6DFK1"/>
<evidence type="ECO:0000313" key="3">
    <source>
        <dbReference type="Proteomes" id="UP000198771"/>
    </source>
</evidence>
<sequence length="121" mass="13893">MSSNLFTIPEHQSDEEVIELLAEGRELRIERIISRGHASPPGFWYDQELDEWVALLQGEARVRFENGITRRLQAGDYLFLPARLRHRVESTSTEPPCVWLAVHGSFPEQVRAASREGNHEV</sequence>
<dbReference type="Proteomes" id="UP000198771">
    <property type="component" value="Unassembled WGS sequence"/>
</dbReference>
<dbReference type="InterPro" id="IPR011051">
    <property type="entry name" value="RmlC_Cupin_sf"/>
</dbReference>
<evidence type="ECO:0000259" key="1">
    <source>
        <dbReference type="Pfam" id="PF07883"/>
    </source>
</evidence>
<dbReference type="Gene3D" id="2.60.120.10">
    <property type="entry name" value="Jelly Rolls"/>
    <property type="match status" value="1"/>
</dbReference>
<dbReference type="OrthoDB" id="9798585at2"/>
<dbReference type="STRING" id="617002.SAMN05660653_02122"/>
<dbReference type="EMBL" id="FMXO01000011">
    <property type="protein sequence ID" value="SDB43645.1"/>
    <property type="molecule type" value="Genomic_DNA"/>
</dbReference>